<feature type="transmembrane region" description="Helical" evidence="8">
    <location>
        <begin position="476"/>
        <end position="497"/>
    </location>
</feature>
<dbReference type="InterPro" id="IPR004268">
    <property type="entry name" value="MurJ"/>
</dbReference>
<evidence type="ECO:0000313" key="12">
    <source>
        <dbReference type="Proteomes" id="UP000092605"/>
    </source>
</evidence>
<evidence type="ECO:0000313" key="10">
    <source>
        <dbReference type="EMBL" id="KXZ40566.1"/>
    </source>
</evidence>
<evidence type="ECO:0000256" key="1">
    <source>
        <dbReference type="ARBA" id="ARBA00004651"/>
    </source>
</evidence>
<dbReference type="AlphaFoldDB" id="A0A150FSJ0"/>
<keyword evidence="4 8" id="KW-0133">Cell shape</keyword>
<evidence type="ECO:0000313" key="11">
    <source>
        <dbReference type="EMBL" id="SHK70453.1"/>
    </source>
</evidence>
<dbReference type="GO" id="GO:0009252">
    <property type="term" value="P:peptidoglycan biosynthetic process"/>
    <property type="evidence" value="ECO:0007669"/>
    <property type="project" value="UniProtKB-UniRule"/>
</dbReference>
<proteinExistence type="inferred from homology"/>
<dbReference type="PRINTS" id="PR01806">
    <property type="entry name" value="VIRFACTRMVIN"/>
</dbReference>
<dbReference type="PANTHER" id="PTHR47019:SF1">
    <property type="entry name" value="LIPID II FLIPPASE MURJ"/>
    <property type="match status" value="1"/>
</dbReference>
<evidence type="ECO:0000256" key="3">
    <source>
        <dbReference type="ARBA" id="ARBA00022692"/>
    </source>
</evidence>
<dbReference type="EMBL" id="LSFY01000001">
    <property type="protein sequence ID" value="KXZ40566.1"/>
    <property type="molecule type" value="Genomic_DNA"/>
</dbReference>
<accession>A0A150FSJ0</accession>
<dbReference type="PIRSF" id="PIRSF002869">
    <property type="entry name" value="MviN"/>
    <property type="match status" value="1"/>
</dbReference>
<dbReference type="HAMAP" id="MF_02078">
    <property type="entry name" value="MurJ_MviN"/>
    <property type="match status" value="1"/>
</dbReference>
<keyword evidence="3 8" id="KW-0812">Transmembrane</keyword>
<reference evidence="10 12" key="1">
    <citation type="submission" date="2016-02" db="EMBL/GenBank/DDBJ databases">
        <title>Draft genome sequence for Clostridium paradoxum JW-YL-7.</title>
        <authorList>
            <person name="Utturkar S.M."/>
            <person name="Lancaster A."/>
            <person name="Poole F.L."/>
            <person name="Adams M.W."/>
            <person name="Brown S.D."/>
        </authorList>
    </citation>
    <scope>NUCLEOTIDE SEQUENCE [LARGE SCALE GENOMIC DNA]</scope>
    <source>
        <strain evidence="10 12">JW-YL-7</strain>
    </source>
</reference>
<dbReference type="NCBIfam" id="TIGR01695">
    <property type="entry name" value="murJ_mviN"/>
    <property type="match status" value="1"/>
</dbReference>
<sequence length="519" mass="57764">MSGSKAVKSIFILAVFTLISKVLGFFREVLIASKFGAGLETDAFFVALTATTLFSSFFISSIRTTLIPILSEIEIKEGKKAKINHTNNFLNLFLLISSLLILLLYFLAPNVIKILAIGFEDQQLYLAKYLMRLGLPMIFITCLINIVRGYLQSEMIFTEEGLSNLPFNIINIFFLVFLSGIFGIKGLMVASVIATFSQFLIQIPNIKKIGFKYQFKIDFKDEYLKKLLYLIPPVLLSVAIDDLNQIIDRSLASTLTEGSISALNYGNRLTNFIFGIFIANLSTVIFPMLSKESNKDNLNGFKKMLRYSFNTIILIAIPASVGMIVLAEPIVRVAFQRGAFNQEATYLTVGAMVFYSVGLVGVALKPLLNRAFYSLQDTKTPMINAAIAVAVNIILNLILIRYMAHRGLALATSISAILTSILLLYSLRKKIGPLGIKGYLICMLKSGISSIIMGVVVYFMYYNLEAIFGGNNIKDLIILMFSAGTGALLYAISIYFMKVEEVEWGINLFKNKFFKKKVG</sequence>
<feature type="transmembrane region" description="Helical" evidence="8">
    <location>
        <begin position="307"/>
        <end position="326"/>
    </location>
</feature>
<feature type="transmembrane region" description="Helical" evidence="8">
    <location>
        <begin position="439"/>
        <end position="464"/>
    </location>
</feature>
<gene>
    <name evidence="8" type="primary">murJ</name>
    <name evidence="10" type="ORF">JWYL7_1641</name>
    <name evidence="11" type="ORF">SAMN05661008_00736</name>
</gene>
<dbReference type="Proteomes" id="UP000323392">
    <property type="component" value="Unassembled WGS sequence"/>
</dbReference>
<keyword evidence="2 8" id="KW-1003">Cell membrane</keyword>
<keyword evidence="8 9" id="KW-0813">Transport</keyword>
<dbReference type="STRING" id="1121328.JWYL7_1641"/>
<comment type="subcellular location">
    <subcellularLocation>
        <location evidence="1 8">Cell membrane</location>
        <topology evidence="1 8">Multi-pass membrane protein</topology>
    </subcellularLocation>
</comment>
<feature type="transmembrane region" description="Helical" evidence="8">
    <location>
        <begin position="380"/>
        <end position="402"/>
    </location>
</feature>
<evidence type="ECO:0000256" key="5">
    <source>
        <dbReference type="ARBA" id="ARBA00022984"/>
    </source>
</evidence>
<dbReference type="RefSeq" id="WP_072280214.1">
    <property type="nucleotide sequence ID" value="NZ_FRBG01000004.1"/>
</dbReference>
<comment type="similarity">
    <text evidence="8 9">Belongs to the MurJ/MviN family.</text>
</comment>
<comment type="caution">
    <text evidence="8">Lacks conserved residue(s) required for the propagation of feature annotation.</text>
</comment>
<keyword evidence="13" id="KW-1185">Reference proteome</keyword>
<comment type="caution">
    <text evidence="10">The sequence shown here is derived from an EMBL/GenBank/DDBJ whole genome shotgun (WGS) entry which is preliminary data.</text>
</comment>
<dbReference type="GO" id="GO:0015648">
    <property type="term" value="F:lipid-linked peptidoglycan transporter activity"/>
    <property type="evidence" value="ECO:0007669"/>
    <property type="project" value="UniProtKB-UniRule"/>
</dbReference>
<feature type="transmembrane region" description="Helical" evidence="8">
    <location>
        <begin position="89"/>
        <end position="109"/>
    </location>
</feature>
<evidence type="ECO:0000256" key="8">
    <source>
        <dbReference type="HAMAP-Rule" id="MF_02078"/>
    </source>
</evidence>
<keyword evidence="6 8" id="KW-1133">Transmembrane helix</keyword>
<feature type="transmembrane region" description="Helical" evidence="8">
    <location>
        <begin position="408"/>
        <end position="427"/>
    </location>
</feature>
<comment type="pathway">
    <text evidence="8">Cell wall biogenesis; peptidoglycan biosynthesis.</text>
</comment>
<dbReference type="Proteomes" id="UP000092605">
    <property type="component" value="Unassembled WGS sequence"/>
</dbReference>
<dbReference type="PATRIC" id="fig|1121328.3.peg.1652"/>
<dbReference type="Pfam" id="PF03023">
    <property type="entry name" value="MurJ"/>
    <property type="match status" value="1"/>
</dbReference>
<reference evidence="11 13" key="2">
    <citation type="submission" date="2016-11" db="EMBL/GenBank/DDBJ databases">
        <authorList>
            <person name="Varghese N."/>
            <person name="Submissions S."/>
        </authorList>
    </citation>
    <scope>NUCLEOTIDE SEQUENCE [LARGE SCALE GENOMIC DNA]</scope>
    <source>
        <strain evidence="11 13">DSM 7308</strain>
    </source>
</reference>
<keyword evidence="5 8" id="KW-0573">Peptidoglycan synthesis</keyword>
<comment type="function">
    <text evidence="8 9">Involved in peptidoglycan biosynthesis. Transports lipid-linked peptidoglycan precursors from the inner to the outer leaflet of the cytoplasmic membrane.</text>
</comment>
<dbReference type="GO" id="GO:0034204">
    <property type="term" value="P:lipid translocation"/>
    <property type="evidence" value="ECO:0007669"/>
    <property type="project" value="TreeGrafter"/>
</dbReference>
<keyword evidence="8 9" id="KW-0961">Cell wall biogenesis/degradation</keyword>
<dbReference type="EMBL" id="FRBG01000004">
    <property type="protein sequence ID" value="SHK70453.1"/>
    <property type="molecule type" value="Genomic_DNA"/>
</dbReference>
<keyword evidence="7 8" id="KW-0472">Membrane</keyword>
<evidence type="ECO:0000256" key="4">
    <source>
        <dbReference type="ARBA" id="ARBA00022960"/>
    </source>
</evidence>
<dbReference type="InterPro" id="IPR051050">
    <property type="entry name" value="Lipid_II_flippase_MurJ/MviN"/>
</dbReference>
<dbReference type="PANTHER" id="PTHR47019">
    <property type="entry name" value="LIPID II FLIPPASE MURJ"/>
    <property type="match status" value="1"/>
</dbReference>
<feature type="transmembrane region" description="Helical" evidence="8">
    <location>
        <begin position="346"/>
        <end position="368"/>
    </location>
</feature>
<dbReference type="CDD" id="cd13123">
    <property type="entry name" value="MATE_MurJ_like"/>
    <property type="match status" value="1"/>
</dbReference>
<name>A0A150FSJ0_CLOPD</name>
<evidence type="ECO:0000256" key="6">
    <source>
        <dbReference type="ARBA" id="ARBA00022989"/>
    </source>
</evidence>
<feature type="transmembrane region" description="Helical" evidence="8">
    <location>
        <begin position="267"/>
        <end position="286"/>
    </location>
</feature>
<feature type="transmembrane region" description="Helical" evidence="8">
    <location>
        <begin position="129"/>
        <end position="151"/>
    </location>
</feature>
<evidence type="ECO:0000256" key="7">
    <source>
        <dbReference type="ARBA" id="ARBA00023136"/>
    </source>
</evidence>
<dbReference type="UniPathway" id="UPA00219"/>
<protein>
    <recommendedName>
        <fullName evidence="8">Probable lipid II flippase MurJ</fullName>
    </recommendedName>
</protein>
<dbReference type="GO" id="GO:0005886">
    <property type="term" value="C:plasma membrane"/>
    <property type="evidence" value="ECO:0007669"/>
    <property type="project" value="UniProtKB-SubCell"/>
</dbReference>
<evidence type="ECO:0000256" key="9">
    <source>
        <dbReference type="PIRNR" id="PIRNR002869"/>
    </source>
</evidence>
<dbReference type="GO" id="GO:0008360">
    <property type="term" value="P:regulation of cell shape"/>
    <property type="evidence" value="ECO:0007669"/>
    <property type="project" value="UniProtKB-UniRule"/>
</dbReference>
<feature type="transmembrane region" description="Helical" evidence="8">
    <location>
        <begin position="43"/>
        <end position="69"/>
    </location>
</feature>
<evidence type="ECO:0000256" key="2">
    <source>
        <dbReference type="ARBA" id="ARBA00022475"/>
    </source>
</evidence>
<evidence type="ECO:0000313" key="13">
    <source>
        <dbReference type="Proteomes" id="UP000323392"/>
    </source>
</evidence>
<dbReference type="GO" id="GO:0071555">
    <property type="term" value="P:cell wall organization"/>
    <property type="evidence" value="ECO:0007669"/>
    <property type="project" value="UniProtKB-UniRule"/>
</dbReference>
<organism evidence="10 12">
    <name type="scientific">Alkalithermobacter thermoalcaliphilus JW-YL-7 = DSM 7308</name>
    <dbReference type="NCBI Taxonomy" id="1121328"/>
    <lineage>
        <taxon>Bacteria</taxon>
        <taxon>Bacillati</taxon>
        <taxon>Bacillota</taxon>
        <taxon>Clostridia</taxon>
        <taxon>Peptostreptococcales</taxon>
        <taxon>Tepidibacteraceae</taxon>
        <taxon>Alkalithermobacter</taxon>
    </lineage>
</organism>